<dbReference type="Gene3D" id="3.40.50.720">
    <property type="entry name" value="NAD(P)-binding Rossmann-like Domain"/>
    <property type="match status" value="1"/>
</dbReference>
<dbReference type="Proteomes" id="UP000290900">
    <property type="component" value="Unassembled WGS sequence"/>
</dbReference>
<keyword evidence="8" id="KW-1185">Reference proteome</keyword>
<evidence type="ECO:0000313" key="8">
    <source>
        <dbReference type="Proteomes" id="UP000290900"/>
    </source>
</evidence>
<dbReference type="STRING" id="13370.A0A448YJI0"/>
<dbReference type="OrthoDB" id="3941538at2759"/>
<evidence type="ECO:0000313" key="7">
    <source>
        <dbReference type="EMBL" id="VEU21046.1"/>
    </source>
</evidence>
<comment type="cofactor">
    <cofactor evidence="1">
        <name>Zn(2+)</name>
        <dbReference type="ChEBI" id="CHEBI:29105"/>
    </cofactor>
</comment>
<dbReference type="SUPFAM" id="SSF50129">
    <property type="entry name" value="GroES-like"/>
    <property type="match status" value="1"/>
</dbReference>
<proteinExistence type="inferred from homology"/>
<feature type="domain" description="Alcohol dehydrogenase-like N-terminal" evidence="6">
    <location>
        <begin position="26"/>
        <end position="142"/>
    </location>
</feature>
<evidence type="ECO:0000256" key="2">
    <source>
        <dbReference type="ARBA" id="ARBA00008072"/>
    </source>
</evidence>
<sequence length="364" mass="39273">MMKALTYIEPGVIKYQTVEKPKLLEPTDVIGKTVLTTICGSDLHFWRGAFPETNALAKKNGTRGVILGHEGLIKVEKVGPEVKNFKPGDICIVSCVSSCGHCYYCEEGCEAHCAENGGDCGCILGHEIDGTQAEYIRVPLADTSLYKCPEGIPLESLLMLSDILPTSYELGVRDGGVKEGSTVAIVGLGPIGLAALLSAKALKPAYIVAIDLDDTRLELAKKLGADYTINPKKEDPVSFVMKLPINRKGKQPGVDTAIECVGSPTTFELCQKLVGMNGIIANVGVHSKPTNLEMERLWIMNIKITTGLVNTNSTPELLKKVVDGDLDPSPLITHHFKLSEVEKAYEVFKNASESHAIKIVLTPD</sequence>
<evidence type="ECO:0000256" key="1">
    <source>
        <dbReference type="ARBA" id="ARBA00001947"/>
    </source>
</evidence>
<dbReference type="AlphaFoldDB" id="A0A448YJI0"/>
<dbReference type="PANTHER" id="PTHR42813">
    <property type="entry name" value="ZINC-TYPE ALCOHOL DEHYDROGENASE-LIKE"/>
    <property type="match status" value="1"/>
</dbReference>
<gene>
    <name evidence="7" type="ORF">BRENAR_LOCUS1781</name>
</gene>
<dbReference type="GO" id="GO:0046872">
    <property type="term" value="F:metal ion binding"/>
    <property type="evidence" value="ECO:0007669"/>
    <property type="project" value="UniProtKB-KW"/>
</dbReference>
<name>A0A448YJI0_BRENA</name>
<evidence type="ECO:0000259" key="5">
    <source>
        <dbReference type="Pfam" id="PF00107"/>
    </source>
</evidence>
<comment type="similarity">
    <text evidence="2">Belongs to the zinc-containing alcohol dehydrogenase family.</text>
</comment>
<dbReference type="Pfam" id="PF00107">
    <property type="entry name" value="ADH_zinc_N"/>
    <property type="match status" value="1"/>
</dbReference>
<dbReference type="InterPro" id="IPR013149">
    <property type="entry name" value="ADH-like_C"/>
</dbReference>
<keyword evidence="4" id="KW-0862">Zinc</keyword>
<protein>
    <submittedName>
        <fullName evidence="7">DEKNAAC101984</fullName>
    </submittedName>
</protein>
<dbReference type="InterPro" id="IPR011032">
    <property type="entry name" value="GroES-like_sf"/>
</dbReference>
<dbReference type="InterPro" id="IPR036291">
    <property type="entry name" value="NAD(P)-bd_dom_sf"/>
</dbReference>
<organism evidence="7 8">
    <name type="scientific">Brettanomyces naardenensis</name>
    <name type="common">Yeast</name>
    <dbReference type="NCBI Taxonomy" id="13370"/>
    <lineage>
        <taxon>Eukaryota</taxon>
        <taxon>Fungi</taxon>
        <taxon>Dikarya</taxon>
        <taxon>Ascomycota</taxon>
        <taxon>Saccharomycotina</taxon>
        <taxon>Pichiomycetes</taxon>
        <taxon>Pichiales</taxon>
        <taxon>Pichiaceae</taxon>
        <taxon>Brettanomyces</taxon>
    </lineage>
</organism>
<evidence type="ECO:0000256" key="4">
    <source>
        <dbReference type="ARBA" id="ARBA00022833"/>
    </source>
</evidence>
<dbReference type="Pfam" id="PF08240">
    <property type="entry name" value="ADH_N"/>
    <property type="match status" value="1"/>
</dbReference>
<dbReference type="InterPro" id="IPR013154">
    <property type="entry name" value="ADH-like_N"/>
</dbReference>
<dbReference type="Gene3D" id="3.90.180.10">
    <property type="entry name" value="Medium-chain alcohol dehydrogenases, catalytic domain"/>
    <property type="match status" value="1"/>
</dbReference>
<evidence type="ECO:0000259" key="6">
    <source>
        <dbReference type="Pfam" id="PF08240"/>
    </source>
</evidence>
<dbReference type="PANTHER" id="PTHR42813:SF4">
    <property type="entry name" value="NADP-DEPENDENT ISOPROPANOL DEHYDROGENASE"/>
    <property type="match status" value="1"/>
</dbReference>
<dbReference type="SUPFAM" id="SSF51735">
    <property type="entry name" value="NAD(P)-binding Rossmann-fold domains"/>
    <property type="match status" value="1"/>
</dbReference>
<reference evidence="7 8" key="1">
    <citation type="submission" date="2018-12" db="EMBL/GenBank/DDBJ databases">
        <authorList>
            <person name="Tiukova I."/>
            <person name="Dainat J."/>
        </authorList>
    </citation>
    <scope>NUCLEOTIDE SEQUENCE [LARGE SCALE GENOMIC DNA]</scope>
</reference>
<evidence type="ECO:0000256" key="3">
    <source>
        <dbReference type="ARBA" id="ARBA00022723"/>
    </source>
</evidence>
<feature type="domain" description="Alcohol dehydrogenase-like C-terminal" evidence="5">
    <location>
        <begin position="190"/>
        <end position="320"/>
    </location>
</feature>
<accession>A0A448YJI0</accession>
<dbReference type="InParanoid" id="A0A448YJI0"/>
<keyword evidence="3" id="KW-0479">Metal-binding</keyword>
<dbReference type="EMBL" id="CAACVR010000009">
    <property type="protein sequence ID" value="VEU21046.1"/>
    <property type="molecule type" value="Genomic_DNA"/>
</dbReference>